<sequence length="247" mass="24857">MERASRLPGEPSAAQQRAANLRMVALASAVALAVVLPLAAATAGPAGSAGAQGPDKAQDMTRDEARGTSRDAARGAGEAEEPLAPGGPSEAGGASEAAGSAALPENADGKARDGRPEGGPSSTDPDDAVAVLPARSSAQCGPELSSPDGAEAQTCVLTQGSETWARTYYRNATGEPLTAVLTLMAPDGRTVQVHCRLSASDDPDACETPREPTVRGHGSYTAVAEIASTKGNLMLRSGSNSPEPEED</sequence>
<organism evidence="2 3">
    <name type="scientific">Streptomyces syringium</name>
    <dbReference type="NCBI Taxonomy" id="76729"/>
    <lineage>
        <taxon>Bacteria</taxon>
        <taxon>Bacillati</taxon>
        <taxon>Actinomycetota</taxon>
        <taxon>Actinomycetes</taxon>
        <taxon>Kitasatosporales</taxon>
        <taxon>Streptomycetaceae</taxon>
        <taxon>Streptomyces</taxon>
    </lineage>
</organism>
<dbReference type="EMBL" id="JAGIOH010000001">
    <property type="protein sequence ID" value="MBP2404071.1"/>
    <property type="molecule type" value="Genomic_DNA"/>
</dbReference>
<feature type="compositionally biased region" description="Basic and acidic residues" evidence="1">
    <location>
        <begin position="56"/>
        <end position="73"/>
    </location>
</feature>
<feature type="compositionally biased region" description="Low complexity" evidence="1">
    <location>
        <begin position="41"/>
        <end position="51"/>
    </location>
</feature>
<feature type="region of interest" description="Disordered" evidence="1">
    <location>
        <begin position="41"/>
        <end position="153"/>
    </location>
</feature>
<dbReference type="RefSeq" id="WP_130878481.1">
    <property type="nucleotide sequence ID" value="NZ_JAGIOH010000001.1"/>
</dbReference>
<accession>A0ABS4Y5L1</accession>
<evidence type="ECO:0000313" key="2">
    <source>
        <dbReference type="EMBL" id="MBP2404071.1"/>
    </source>
</evidence>
<feature type="compositionally biased region" description="Basic and acidic residues" evidence="1">
    <location>
        <begin position="107"/>
        <end position="116"/>
    </location>
</feature>
<reference evidence="2 3" key="1">
    <citation type="submission" date="2021-03" db="EMBL/GenBank/DDBJ databases">
        <title>Sequencing the genomes of 1000 actinobacteria strains.</title>
        <authorList>
            <person name="Klenk H.-P."/>
        </authorList>
    </citation>
    <scope>NUCLEOTIDE SEQUENCE [LARGE SCALE GENOMIC DNA]</scope>
    <source>
        <strain evidence="2 3">DSM 41480</strain>
    </source>
</reference>
<comment type="caution">
    <text evidence="2">The sequence shown here is derived from an EMBL/GenBank/DDBJ whole genome shotgun (WGS) entry which is preliminary data.</text>
</comment>
<evidence type="ECO:0000313" key="3">
    <source>
        <dbReference type="Proteomes" id="UP001519291"/>
    </source>
</evidence>
<evidence type="ECO:0000256" key="1">
    <source>
        <dbReference type="SAM" id="MobiDB-lite"/>
    </source>
</evidence>
<feature type="compositionally biased region" description="Low complexity" evidence="1">
    <location>
        <begin position="82"/>
        <end position="105"/>
    </location>
</feature>
<proteinExistence type="predicted"/>
<dbReference type="GeneID" id="91570415"/>
<dbReference type="Proteomes" id="UP001519291">
    <property type="component" value="Unassembled WGS sequence"/>
</dbReference>
<protein>
    <submittedName>
        <fullName evidence="2">Uncharacterized protein</fullName>
    </submittedName>
</protein>
<keyword evidence="3" id="KW-1185">Reference proteome</keyword>
<gene>
    <name evidence="2" type="ORF">JO379_003540</name>
</gene>
<name>A0ABS4Y5L1_9ACTN</name>